<name>A0A1S3IB56_LINAN</name>
<evidence type="ECO:0000313" key="7">
    <source>
        <dbReference type="RefSeq" id="XP_013395404.1"/>
    </source>
</evidence>
<dbReference type="CDD" id="cd06257">
    <property type="entry name" value="DnaJ"/>
    <property type="match status" value="1"/>
</dbReference>
<dbReference type="SUPFAM" id="SSF46565">
    <property type="entry name" value="Chaperone J-domain"/>
    <property type="match status" value="1"/>
</dbReference>
<evidence type="ECO:0000256" key="1">
    <source>
        <dbReference type="SAM" id="MobiDB-lite"/>
    </source>
</evidence>
<dbReference type="PROSITE" id="PS50076">
    <property type="entry name" value="DNAJ_2"/>
    <property type="match status" value="1"/>
</dbReference>
<dbReference type="RefSeq" id="XP_013395402.1">
    <property type="nucleotide sequence ID" value="XM_013539948.2"/>
</dbReference>
<keyword evidence="2" id="KW-0812">Transmembrane</keyword>
<dbReference type="Pfam" id="PF00226">
    <property type="entry name" value="DnaJ"/>
    <property type="match status" value="1"/>
</dbReference>
<feature type="compositionally biased region" description="Polar residues" evidence="1">
    <location>
        <begin position="121"/>
        <end position="134"/>
    </location>
</feature>
<feature type="transmembrane region" description="Helical" evidence="2">
    <location>
        <begin position="224"/>
        <end position="248"/>
    </location>
</feature>
<keyword evidence="2" id="KW-0472">Membrane</keyword>
<evidence type="ECO:0000256" key="2">
    <source>
        <dbReference type="SAM" id="Phobius"/>
    </source>
</evidence>
<dbReference type="PANTHER" id="PTHR44873:SF1">
    <property type="entry name" value="DNAJ HOMOLOG SUBFAMILY C MEMBER 30, MITOCHONDRIAL"/>
    <property type="match status" value="1"/>
</dbReference>
<gene>
    <name evidence="5 6 7" type="primary">LOC106162615</name>
</gene>
<protein>
    <submittedName>
        <fullName evidence="5 6">DnaJ homolog subfamily C member 30-like isoform X1</fullName>
    </submittedName>
</protein>
<dbReference type="PANTHER" id="PTHR44873">
    <property type="entry name" value="DNAJ HOMOLOG SUBFAMILY C MEMBER 30, MITOCHONDRIAL"/>
    <property type="match status" value="1"/>
</dbReference>
<dbReference type="AlphaFoldDB" id="A0A1S3IB56"/>
<dbReference type="GeneID" id="106162615"/>
<dbReference type="InterPro" id="IPR053025">
    <property type="entry name" value="Mito_ATP_Synthase-Asso"/>
</dbReference>
<feature type="region of interest" description="Disordered" evidence="1">
    <location>
        <begin position="121"/>
        <end position="166"/>
    </location>
</feature>
<dbReference type="Gene3D" id="1.10.287.110">
    <property type="entry name" value="DnaJ domain"/>
    <property type="match status" value="1"/>
</dbReference>
<accession>A0A1S3IB56</accession>
<evidence type="ECO:0000313" key="4">
    <source>
        <dbReference type="Proteomes" id="UP000085678"/>
    </source>
</evidence>
<dbReference type="RefSeq" id="XP_013395404.1">
    <property type="nucleotide sequence ID" value="XM_013539950.1"/>
</dbReference>
<dbReference type="InterPro" id="IPR001623">
    <property type="entry name" value="DnaJ_domain"/>
</dbReference>
<organism evidence="4 6">
    <name type="scientific">Lingula anatina</name>
    <name type="common">Brachiopod</name>
    <name type="synonym">Lingula unguis</name>
    <dbReference type="NCBI Taxonomy" id="7574"/>
    <lineage>
        <taxon>Eukaryota</taxon>
        <taxon>Metazoa</taxon>
        <taxon>Spiralia</taxon>
        <taxon>Lophotrochozoa</taxon>
        <taxon>Brachiopoda</taxon>
        <taxon>Linguliformea</taxon>
        <taxon>Lingulata</taxon>
        <taxon>Lingulida</taxon>
        <taxon>Linguloidea</taxon>
        <taxon>Lingulidae</taxon>
        <taxon>Lingula</taxon>
    </lineage>
</organism>
<evidence type="ECO:0000259" key="3">
    <source>
        <dbReference type="PROSITE" id="PS50076"/>
    </source>
</evidence>
<evidence type="ECO:0000313" key="6">
    <source>
        <dbReference type="RefSeq" id="XP_013395403.1"/>
    </source>
</evidence>
<sequence>MAIQCQCGQIATSKLLQMKWKTFVSGVWSSPPWRSLSLGVPRCGKDHYSTLGVPRDATPDQVKAAYFKLSKIYHPDLNKSPNAQEKFTEINTAYEVIGSPLQRKEYDKTLRLYTATTRPYYRTQSGSRPSSQTGPDWWTGHSQRSRSDYDPHNSNSRYRTAYRPSGNSFKRYGHQYYEPHDIDYDELWRRIQNKRKKTQDGHVRYDENFKFNRKQQVEDSLNQLALPFFSLCFMLFLICATMTLRMVVAKSMDPNKYISVHDLRNTKVGKDIKYVNIGDVRKRKVKE</sequence>
<reference evidence="5 6" key="1">
    <citation type="submission" date="2025-04" db="UniProtKB">
        <authorList>
            <consortium name="RefSeq"/>
        </authorList>
    </citation>
    <scope>IDENTIFICATION</scope>
    <source>
        <tissue evidence="5 6">Gonads</tissue>
    </source>
</reference>
<dbReference type="STRING" id="7574.A0A1S3IB56"/>
<dbReference type="RefSeq" id="XP_013395403.1">
    <property type="nucleotide sequence ID" value="XM_013539949.1"/>
</dbReference>
<dbReference type="PRINTS" id="PR00625">
    <property type="entry name" value="JDOMAIN"/>
</dbReference>
<evidence type="ECO:0000313" key="5">
    <source>
        <dbReference type="RefSeq" id="XP_013395402.1"/>
    </source>
</evidence>
<feature type="domain" description="J" evidence="3">
    <location>
        <begin position="46"/>
        <end position="110"/>
    </location>
</feature>
<dbReference type="OrthoDB" id="376357at2759"/>
<dbReference type="Proteomes" id="UP000085678">
    <property type="component" value="Unplaced"/>
</dbReference>
<proteinExistence type="predicted"/>
<keyword evidence="4" id="KW-1185">Reference proteome</keyword>
<dbReference type="InterPro" id="IPR036869">
    <property type="entry name" value="J_dom_sf"/>
</dbReference>
<dbReference type="KEGG" id="lak:106162615"/>
<dbReference type="SMART" id="SM00271">
    <property type="entry name" value="DnaJ"/>
    <property type="match status" value="1"/>
</dbReference>
<keyword evidence="2" id="KW-1133">Transmembrane helix</keyword>